<feature type="domain" description="Elp3/MiaA/NifB-like radical SAM core" evidence="6">
    <location>
        <begin position="266"/>
        <end position="470"/>
    </location>
</feature>
<dbReference type="PANTHER" id="PTHR43409:SF7">
    <property type="entry name" value="BLL1977 PROTEIN"/>
    <property type="match status" value="1"/>
</dbReference>
<keyword evidence="3" id="KW-0479">Metal-binding</keyword>
<dbReference type="InterPro" id="IPR007197">
    <property type="entry name" value="rSAM"/>
</dbReference>
<dbReference type="SMART" id="SM00729">
    <property type="entry name" value="Elp3"/>
    <property type="match status" value="1"/>
</dbReference>
<dbReference type="SFLD" id="SFLDG01082">
    <property type="entry name" value="B12-binding_domain_containing"/>
    <property type="match status" value="1"/>
</dbReference>
<keyword evidence="4" id="KW-0408">Iron</keyword>
<dbReference type="GO" id="GO:0003824">
    <property type="term" value="F:catalytic activity"/>
    <property type="evidence" value="ECO:0007669"/>
    <property type="project" value="InterPro"/>
</dbReference>
<dbReference type="SFLD" id="SFLDS00029">
    <property type="entry name" value="Radical_SAM"/>
    <property type="match status" value="1"/>
</dbReference>
<evidence type="ECO:0000313" key="8">
    <source>
        <dbReference type="Proteomes" id="UP001151081"/>
    </source>
</evidence>
<dbReference type="Proteomes" id="UP001151081">
    <property type="component" value="Unassembled WGS sequence"/>
</dbReference>
<accession>A0A9X3X1V4</accession>
<organism evidence="7 8">
    <name type="scientific">Polyangium jinanense</name>
    <dbReference type="NCBI Taxonomy" id="2829994"/>
    <lineage>
        <taxon>Bacteria</taxon>
        <taxon>Pseudomonadati</taxon>
        <taxon>Myxococcota</taxon>
        <taxon>Polyangia</taxon>
        <taxon>Polyangiales</taxon>
        <taxon>Polyangiaceae</taxon>
        <taxon>Polyangium</taxon>
    </lineage>
</organism>
<dbReference type="AlphaFoldDB" id="A0A9X3X1V4"/>
<dbReference type="Pfam" id="PF04055">
    <property type="entry name" value="Radical_SAM"/>
    <property type="match status" value="1"/>
</dbReference>
<dbReference type="EMBL" id="JAGTJJ010000009">
    <property type="protein sequence ID" value="MDC3982632.1"/>
    <property type="molecule type" value="Genomic_DNA"/>
</dbReference>
<comment type="cofactor">
    <cofactor evidence="1">
        <name>[4Fe-4S] cluster</name>
        <dbReference type="ChEBI" id="CHEBI:49883"/>
    </cofactor>
</comment>
<proteinExistence type="predicted"/>
<dbReference type="InterPro" id="IPR023984">
    <property type="entry name" value="rSAM_ocin_1"/>
</dbReference>
<sequence>MIHLVHMPFGSILRPPLALGLIKAQLRQAGLDARVFNLNLAFAHQIGPGRYEMLARWKGVEPQVGEWLFAESVWGRFGPSEDVFLAQCGDELESLAVKQPRAWLRKIRAKAVPVFLDACVQWLREAAETRVVAFGCTFFQTLPALALGRRLKQAAPHVKLVYGGACFHGEQGDELIHKAPWIDAVSTGEADDIIVPLFRALSKGRPPEGLQGILWRDDQGKIRSGPPARPVGTEVLNTLPAPDFDDFFEEASKVGLARSPGWKERVFLPFESARGCWWGAKSHCTFCGLNAEGMVSRPFDPGHVRSALQTLSARYPIRRMHATDNILTMDAFKDLLPWLAGRPLGPDARFYYCVKSNLNRAHVTALKSAGIAYIQPGIESLSTGILRAMRKGVTGLQNVFLLKMCREMGIVPFWNLLIRVPGERPEDYAQMAEWMPKLVHLWPPLGGAPAVECHRYSPYFHDTGRWTAQIRPMAWYRFLYPPEHVNLSRVAYYFEADWKEVLPEEAHRPVIEATLEWLRAWTESSELPALTSMPGASGGLFLVDTRCGQAESQVLSSLEAKVYQAIAEPASPSKVLAQLRSTPGMDLSEASLRELLARFVRTGVALEEDGSFLALALAPNAAAIPLAVRQRLVRPAVTTRSGGRKAS</sequence>
<dbReference type="RefSeq" id="WP_272422500.1">
    <property type="nucleotide sequence ID" value="NZ_JAGTJJ010000009.1"/>
</dbReference>
<gene>
    <name evidence="7" type="ORF">KEG57_19105</name>
</gene>
<evidence type="ECO:0000256" key="1">
    <source>
        <dbReference type="ARBA" id="ARBA00001966"/>
    </source>
</evidence>
<dbReference type="GO" id="GO:0051536">
    <property type="term" value="F:iron-sulfur cluster binding"/>
    <property type="evidence" value="ECO:0007669"/>
    <property type="project" value="UniProtKB-KW"/>
</dbReference>
<evidence type="ECO:0000313" key="7">
    <source>
        <dbReference type="EMBL" id="MDC3982632.1"/>
    </source>
</evidence>
<keyword evidence="2" id="KW-0949">S-adenosyl-L-methionine</keyword>
<evidence type="ECO:0000256" key="5">
    <source>
        <dbReference type="ARBA" id="ARBA00023014"/>
    </source>
</evidence>
<dbReference type="SUPFAM" id="SSF102114">
    <property type="entry name" value="Radical SAM enzymes"/>
    <property type="match status" value="1"/>
</dbReference>
<dbReference type="NCBIfam" id="TIGR03975">
    <property type="entry name" value="rSAM_ocin_1"/>
    <property type="match status" value="1"/>
</dbReference>
<reference evidence="7 8" key="1">
    <citation type="submission" date="2021-04" db="EMBL/GenBank/DDBJ databases">
        <title>Genome analysis of Polyangium sp.</title>
        <authorList>
            <person name="Li Y."/>
            <person name="Wang J."/>
        </authorList>
    </citation>
    <scope>NUCLEOTIDE SEQUENCE [LARGE SCALE GENOMIC DNA]</scope>
    <source>
        <strain evidence="7 8">SDU14</strain>
    </source>
</reference>
<evidence type="ECO:0000259" key="6">
    <source>
        <dbReference type="SMART" id="SM00729"/>
    </source>
</evidence>
<evidence type="ECO:0000256" key="2">
    <source>
        <dbReference type="ARBA" id="ARBA00022691"/>
    </source>
</evidence>
<keyword evidence="5" id="KW-0411">Iron-sulfur</keyword>
<dbReference type="GO" id="GO:0005829">
    <property type="term" value="C:cytosol"/>
    <property type="evidence" value="ECO:0007669"/>
    <property type="project" value="TreeGrafter"/>
</dbReference>
<evidence type="ECO:0000256" key="3">
    <source>
        <dbReference type="ARBA" id="ARBA00022723"/>
    </source>
</evidence>
<protein>
    <submittedName>
        <fullName evidence="7">RiPP maturation radical SAM C-methyltransferase</fullName>
    </submittedName>
</protein>
<dbReference type="InterPro" id="IPR051198">
    <property type="entry name" value="BchE-like"/>
</dbReference>
<keyword evidence="8" id="KW-1185">Reference proteome</keyword>
<comment type="caution">
    <text evidence="7">The sequence shown here is derived from an EMBL/GenBank/DDBJ whole genome shotgun (WGS) entry which is preliminary data.</text>
</comment>
<dbReference type="InterPro" id="IPR058240">
    <property type="entry name" value="rSAM_sf"/>
</dbReference>
<dbReference type="PANTHER" id="PTHR43409">
    <property type="entry name" value="ANAEROBIC MAGNESIUM-PROTOPORPHYRIN IX MONOMETHYL ESTER CYCLASE-RELATED"/>
    <property type="match status" value="1"/>
</dbReference>
<name>A0A9X3X1V4_9BACT</name>
<dbReference type="GO" id="GO:0046872">
    <property type="term" value="F:metal ion binding"/>
    <property type="evidence" value="ECO:0007669"/>
    <property type="project" value="UniProtKB-KW"/>
</dbReference>
<dbReference type="InterPro" id="IPR006638">
    <property type="entry name" value="Elp3/MiaA/NifB-like_rSAM"/>
</dbReference>
<evidence type="ECO:0000256" key="4">
    <source>
        <dbReference type="ARBA" id="ARBA00023004"/>
    </source>
</evidence>
<dbReference type="SFLD" id="SFLDF00324">
    <property type="entry name" value="bacteriocin_maturation"/>
    <property type="match status" value="1"/>
</dbReference>